<keyword evidence="2 8" id="KW-0812">Transmembrane</keyword>
<dbReference type="InterPro" id="IPR000233">
    <property type="entry name" value="Cadherin_Y-type_LIR"/>
</dbReference>
<feature type="domain" description="Cadherin" evidence="13">
    <location>
        <begin position="2693"/>
        <end position="2819"/>
    </location>
</feature>
<evidence type="ECO:0000256" key="1">
    <source>
        <dbReference type="ARBA" id="ARBA00004370"/>
    </source>
</evidence>
<comment type="subcellular location">
    <subcellularLocation>
        <location evidence="8">Cell membrane</location>
        <topology evidence="8">Single-pass type I membrane protein</topology>
    </subcellularLocation>
    <subcellularLocation>
        <location evidence="1">Membrane</location>
    </subcellularLocation>
</comment>
<keyword evidence="5 11" id="KW-1133">Transmembrane helix</keyword>
<feature type="domain" description="Cadherin" evidence="13">
    <location>
        <begin position="2172"/>
        <end position="2272"/>
    </location>
</feature>
<dbReference type="Proteomes" id="UP000694941">
    <property type="component" value="Unplaced"/>
</dbReference>
<protein>
    <submittedName>
        <fullName evidence="15">Protein dachsous-like</fullName>
    </submittedName>
</protein>
<accession>A0ABM1S727</accession>
<feature type="domain" description="Cadherin" evidence="13">
    <location>
        <begin position="361"/>
        <end position="459"/>
    </location>
</feature>
<evidence type="ECO:0000256" key="3">
    <source>
        <dbReference type="ARBA" id="ARBA00022737"/>
    </source>
</evidence>
<dbReference type="InterPro" id="IPR002126">
    <property type="entry name" value="Cadherin-like_dom"/>
</dbReference>
<keyword evidence="4 7" id="KW-0106">Calcium</keyword>
<feature type="domain" description="Cadherin" evidence="13">
    <location>
        <begin position="567"/>
        <end position="672"/>
    </location>
</feature>
<feature type="domain" description="Cadherin" evidence="13">
    <location>
        <begin position="460"/>
        <end position="566"/>
    </location>
</feature>
<sequence>MMAIREYWKYFSVIHLLHFIIVFLECNGEYLQEFEISEGVGIGTTIGFIGQKIYRNPKPPQPPYLIVPVPGSAVDSDLHIDQSTGEIRTSIVLDREMRSHYSFVAIPLSGENIRVTIKVIDENDNAPQFPTPMMTIAFPENTPRDVKRTLNPAKDRDLGIFNTQRYEIISGNINNAFRLSSHREKDDVLYLDLQINGFLDRETTPFYSLVIEAFDGGIPPTKGTMRVNITIQDVNDNQPIFNQSRYFATVAENATIGTSVLRVFATDTDTDENGNISYSINRRQSDREKYFVIDSKTGVIFVNKPLDFESHDVHELVVVAQDNGAQPLETTAFVSIRVTDVNDNQPTINLIFLSDDASPKISESASIGEYVARISVNDPDLKEEYANINVTLDGGNGHFGLTTQDNIVYLVVVSRPLDREIKPTYTMTVKATDQGNPPLNTSRAFELAVTDTNDNAPEFDHTVYYANVLEVADPGTSVFHLSAVDRDEGNNSEIVYSIKDTPQTDSKWFQIDNKTGLITTRRQIDCETNPTPQVVVVASDGGSPPLSSSATVIVTISDVNDNEPIFDQSFYNVTIKEDEQVGKCVLKVSATDPDCGVNAMVNYTLGSGTGPLVYKDFTIHVDRGDLCINRTLDHEKQSFYEISVFATDRGGLSTTAMIKVQVIDVNDNRPIFYPREYNVSLREQVSVSSSVVVVVASDSDSGNFGRITYSIVDGNGSGLFKIDENTDNTDVRYSIYSGDPDEYFNISPTTGAITTRRTLDHEIHSVLLLNVQVTSGQPPSYDHSQVNITIRDVNDNAPQFKSTSFKISVPENTDLNIPIYVAQADDPDSEANGEIHYSIIQNSDDLFSIDNNIGTVSLRKNLDYEIQRQYILMLRAVDSGVPSLSSTMTLTVDVQDVNDNIPEFEKPDYQVNILESLPINSQFLQVTATDRDTGNNARLSYKLTSGDQEKFGIFPNNGYLYLKDTLDREVINSYTLSVLGVDNGDPPQSASATVLVRVLDANDNSPQFVKKKFLFTVEENTEKGRLVGTVAAHDKDLGNNASLRYSLLSSNSSFQINPITGEIFTKLTLDRETTSTYELIAEVRDQGSPSRSNRAVVTIEVTDKNDNAPVFVEPTDKVVAVREEQPVGTEVAQIQATDADEGENASITYVVIPGTEKNDGSGVFAIHQKRGVITTKVILDHEEQNEYVLTIVARDNGLSTLEAQLQLTIKVVDLNDNRPTFPTSTLTFRIPENLPIGEEVGLVQAVDQDGGENGRVTYSIISGNVYGIFDISKTTGALFTVGEVDYEMSSEYTLQVKALDSSTTNPRSNVMSVKVYITDINDCIPTFKTDPIIFSVPESVEEGTLIWNFSASDEDSGVNGQLKYAISHQSPSSIFRVDSNTGALTLTKKLDYESFPEFTIIITATDQAREIEKRLSTSATCKVIVEDENDNSPVFQTRSRIDILEDEPVGFPLVHIVATDADSRDNGRVTFVISSGNENGNFAVDYETGLLSVAKSLDRENRHIYELNITAFDHGKPARSTSQIINIHVEDINDNPPQFHQHTYKARVSEESPIGTSVIKVEAFDKDLGLNGNLTYIIPKGIADGKFTINEQSGRITTAGLLDREERARYLLTVYVKDGAFPTFFDSATVEVEVLDVNDHTPNFGESCYSLQVPENSDLSIIHTVIATDLDEGQNSEVTYTITGGNTNNKFTLDLHSGELSSHPLDREEISQYHLIIAARDNGKQSLSGFCNISITVLDQNDNDPVFEKNEYHASVPENAFLNTTVVVVQAHDQDDGRNNNITYSLSNETLSLFKIDSATGVITTTGHFDREKKSSYMFEVRATDGGQYDARSERALVHVTVLDVNDNKPKFISYPFVASVSAHARPGTQVIQLEARDLDQGSNAEIRYSFVSQDVNSKFHLDSKSGVVTVADSLLPDAGKMFHIEIASKDNGHPSLTASGVLEIIVGNRGLVASLKFQNETYMVELPENPPTGIEVTSVKAVFSLSHHQNSVIKYSFPSENQEGAFTINSRTGLIKVRDPKQLDFESTSQQKMIIVARTDDLLPMYGYASLVVQLVDQNDNPPQFSQDRYVSSVWEGNHKGTYVTQVSATDEDKRGRGTVIYHILDGNHDNAFVVDPPFSGIVKTNIVLDREIRDNYFLTIIATDEGVPQLTGTCLLKITIVDVNDNQPVFPPYNVVSISEGAVVGTVITTITANDVDTNPALIYSFSKRGNPGGVFSIDRFSGRITLAQPLDYEKQNQYQLQLQVSDSVHLAKTYLTVHVTDINDNAPVFEQQSYQVQLPEFVEPGYFVIKVNATDLDSVDNARLTYSIGLTPVEGFYINKDTGVIYTNKSLVFSPKQPIIHLVVTAQDSGVPPLTAVTAVRIQIVDVNDNIPKFSQPIYTAHIPEDSPLGTTVLKVSATDLDESHANYQIFYSIISGNVGGSFSISSNTGEIFLVKQLDHEVIKRFSLEVAATDHGMPTLNATAEVIIQVNDINDNPPVFNQSHYEVFISELAPIGTTVLQVLAADRDETTDIHVIYDITSGNIEKKFKLNSKTGIITLVETLDYDLVTEYRFIVRASDGDPKYPLSALASVTVKVNDENDNEPYFPLSLYTEFVDENSPLGTSIFVAHANDGDRGIYGKLNYSITDREGRDKFIIGIETGVVTTGMIFDYESKSRYYFTIMAMDKGGKYTTVRVQINIQSKDEYPPEFTHNSYHFIVPGNAPNGFVVGMVRAVDRDEGIDGRIFYNLRELHKNFKLNDTTGVIVIKSTFRYEQTDNRIDQNIFNKVSSLTVVAGSGRPHSLTSSAVLQITVDNTLNASSVASAEEKVEGSSLPSWALGLVIVLAVIAVILLSLILFLRMRNKRNGKPGVIHGFDNSFDTIDIRPPPSSTSGISQFPPHYSDISHFDPTNRTQHINGATSEVSEQSHSASSGRGSAEDGEDVEDEEIRMINEGPHLQQNKIHRLTIPDSGILPDDDNLSEISIQNTQEYLARLGINTSHPDPRNIQNFNKLQNAHSVESMHMFDEEGGGEGNSMDIGNLIYSKLNDVGTEENNAIMDGTRAFGFGDEGEPSMNGSLSSIVHSEEELTGSYNWDYLLDWGPQYQPLAHVFAEIARLKDDGIPPSFSNSPKKTLNPQVKTVPPPLITSVAPCSIAPVALNSGHTSQTTSLPSLPRSPISHESTFSSSAMSPSFSPSLSPLATRSPSYSPLVHPGGTVAPISGLVTPHYSRSQRSNPTTSTTSSVSETELQI</sequence>
<feature type="domain" description="Cadherin" evidence="13">
    <location>
        <begin position="1328"/>
        <end position="1435"/>
    </location>
</feature>
<dbReference type="Pfam" id="PF01049">
    <property type="entry name" value="CADH_Y-type_LIR"/>
    <property type="match status" value="1"/>
</dbReference>
<feature type="transmembrane region" description="Helical" evidence="11">
    <location>
        <begin position="2819"/>
        <end position="2841"/>
    </location>
</feature>
<dbReference type="PRINTS" id="PR00205">
    <property type="entry name" value="CADHERIN"/>
</dbReference>
<feature type="domain" description="Cadherin" evidence="13">
    <location>
        <begin position="64"/>
        <end position="129"/>
    </location>
</feature>
<evidence type="ECO:0000256" key="2">
    <source>
        <dbReference type="ARBA" id="ARBA00022692"/>
    </source>
</evidence>
<feature type="region of interest" description="Disordered" evidence="10">
    <location>
        <begin position="2865"/>
        <end position="2926"/>
    </location>
</feature>
<evidence type="ECO:0000259" key="13">
    <source>
        <dbReference type="PROSITE" id="PS50268"/>
    </source>
</evidence>
<feature type="domain" description="Cadherin" evidence="13">
    <location>
        <begin position="801"/>
        <end position="904"/>
    </location>
</feature>
<feature type="domain" description="Cadherin" evidence="13">
    <location>
        <begin position="673"/>
        <end position="800"/>
    </location>
</feature>
<dbReference type="Gene3D" id="4.10.900.10">
    <property type="entry name" value="TCF3-CBD (Catenin binding domain)"/>
    <property type="match status" value="1"/>
</dbReference>
<feature type="domain" description="Cadherin" evidence="13">
    <location>
        <begin position="1222"/>
        <end position="1327"/>
    </location>
</feature>
<feature type="domain" description="Cadherin" evidence="13">
    <location>
        <begin position="2273"/>
        <end position="2377"/>
    </location>
</feature>
<feature type="region of interest" description="Disordered" evidence="10">
    <location>
        <begin position="3144"/>
        <end position="3232"/>
    </location>
</feature>
<dbReference type="InterPro" id="IPR027397">
    <property type="entry name" value="Catenin-bd_sf"/>
</dbReference>
<feature type="domain" description="Cadherin" evidence="13">
    <location>
        <begin position="1853"/>
        <end position="1947"/>
    </location>
</feature>
<evidence type="ECO:0000256" key="11">
    <source>
        <dbReference type="SAM" id="Phobius"/>
    </source>
</evidence>
<dbReference type="SUPFAM" id="SSF49313">
    <property type="entry name" value="Cadherin-like"/>
    <property type="match status" value="27"/>
</dbReference>
<evidence type="ECO:0000313" key="15">
    <source>
        <dbReference type="RefSeq" id="XP_022239432.1"/>
    </source>
</evidence>
<keyword evidence="3" id="KW-0677">Repeat</keyword>
<feature type="domain" description="Cadherin" evidence="13">
    <location>
        <begin position="130"/>
        <end position="241"/>
    </location>
</feature>
<dbReference type="PROSITE" id="PS50268">
    <property type="entry name" value="CADHERIN_2"/>
    <property type="match status" value="26"/>
</dbReference>
<gene>
    <name evidence="15" type="primary">LOC106457557</name>
</gene>
<dbReference type="Pfam" id="PF00028">
    <property type="entry name" value="Cadherin"/>
    <property type="match status" value="25"/>
</dbReference>
<feature type="domain" description="Cadherin" evidence="13">
    <location>
        <begin position="905"/>
        <end position="1008"/>
    </location>
</feature>
<feature type="domain" description="Cadherin" evidence="13">
    <location>
        <begin position="1435"/>
        <end position="1539"/>
    </location>
</feature>
<feature type="compositionally biased region" description="Polar residues" evidence="10">
    <location>
        <begin position="2890"/>
        <end position="2902"/>
    </location>
</feature>
<feature type="domain" description="Cadherin" evidence="13">
    <location>
        <begin position="2484"/>
        <end position="2589"/>
    </location>
</feature>
<evidence type="ECO:0000256" key="5">
    <source>
        <dbReference type="ARBA" id="ARBA00022989"/>
    </source>
</evidence>
<evidence type="ECO:0000256" key="10">
    <source>
        <dbReference type="SAM" id="MobiDB-lite"/>
    </source>
</evidence>
<dbReference type="Gene3D" id="2.60.40.60">
    <property type="entry name" value="Cadherins"/>
    <property type="match status" value="27"/>
</dbReference>
<evidence type="ECO:0000256" key="7">
    <source>
        <dbReference type="PROSITE-ProRule" id="PRU00043"/>
    </source>
</evidence>
<reference evidence="15" key="1">
    <citation type="submission" date="2025-08" db="UniProtKB">
        <authorList>
            <consortium name="RefSeq"/>
        </authorList>
    </citation>
    <scope>IDENTIFICATION</scope>
    <source>
        <tissue evidence="15">Muscle</tissue>
    </source>
</reference>
<feature type="compositionally biased region" description="Low complexity" evidence="10">
    <location>
        <begin position="3210"/>
        <end position="3232"/>
    </location>
</feature>
<dbReference type="InterPro" id="IPR020894">
    <property type="entry name" value="Cadherin_CS"/>
</dbReference>
<dbReference type="SMART" id="SM00112">
    <property type="entry name" value="CA"/>
    <property type="match status" value="26"/>
</dbReference>
<evidence type="ECO:0000256" key="6">
    <source>
        <dbReference type="ARBA" id="ARBA00023136"/>
    </source>
</evidence>
<feature type="domain" description="Cadherin" evidence="13">
    <location>
        <begin position="1645"/>
        <end position="1747"/>
    </location>
</feature>
<dbReference type="GeneID" id="106457557"/>
<dbReference type="RefSeq" id="XP_022239432.1">
    <property type="nucleotide sequence ID" value="XM_022383724.1"/>
</dbReference>
<feature type="domain" description="Cadherin" evidence="13">
    <location>
        <begin position="1959"/>
        <end position="2066"/>
    </location>
</feature>
<name>A0ABM1S727_LIMPO</name>
<keyword evidence="12" id="KW-0732">Signal</keyword>
<evidence type="ECO:0000256" key="9">
    <source>
        <dbReference type="RuleBase" id="RU004357"/>
    </source>
</evidence>
<feature type="domain" description="Cadherin" evidence="13">
    <location>
        <begin position="1113"/>
        <end position="1221"/>
    </location>
</feature>
<organism evidence="14 15">
    <name type="scientific">Limulus polyphemus</name>
    <name type="common">Atlantic horseshoe crab</name>
    <dbReference type="NCBI Taxonomy" id="6850"/>
    <lineage>
        <taxon>Eukaryota</taxon>
        <taxon>Metazoa</taxon>
        <taxon>Ecdysozoa</taxon>
        <taxon>Arthropoda</taxon>
        <taxon>Chelicerata</taxon>
        <taxon>Merostomata</taxon>
        <taxon>Xiphosura</taxon>
        <taxon>Limulidae</taxon>
        <taxon>Limulus</taxon>
    </lineage>
</organism>
<feature type="domain" description="Cadherin" evidence="13">
    <location>
        <begin position="2067"/>
        <end position="2172"/>
    </location>
</feature>
<keyword evidence="8" id="KW-0130">Cell adhesion</keyword>
<keyword evidence="14" id="KW-1185">Reference proteome</keyword>
<comment type="function">
    <text evidence="9">Cadherins are calcium-dependent cell adhesion proteins.</text>
</comment>
<feature type="domain" description="Cadherin" evidence="13">
    <location>
        <begin position="1748"/>
        <end position="1852"/>
    </location>
</feature>
<feature type="domain" description="Cadherin" evidence="13">
    <location>
        <begin position="1540"/>
        <end position="1644"/>
    </location>
</feature>
<evidence type="ECO:0000313" key="14">
    <source>
        <dbReference type="Proteomes" id="UP000694941"/>
    </source>
</evidence>
<dbReference type="PANTHER" id="PTHR24026">
    <property type="entry name" value="FAT ATYPICAL CADHERIN-RELATED"/>
    <property type="match status" value="1"/>
</dbReference>
<evidence type="ECO:0000256" key="12">
    <source>
        <dbReference type="SAM" id="SignalP"/>
    </source>
</evidence>
<dbReference type="InterPro" id="IPR015919">
    <property type="entry name" value="Cadherin-like_sf"/>
</dbReference>
<feature type="compositionally biased region" description="Low complexity" evidence="10">
    <location>
        <begin position="3163"/>
        <end position="3183"/>
    </location>
</feature>
<feature type="compositionally biased region" description="Low complexity" evidence="10">
    <location>
        <begin position="2903"/>
        <end position="2914"/>
    </location>
</feature>
<proteinExistence type="predicted"/>
<feature type="domain" description="Cadherin" evidence="13">
    <location>
        <begin position="2590"/>
        <end position="2692"/>
    </location>
</feature>
<feature type="domain" description="Cadherin" evidence="13">
    <location>
        <begin position="1009"/>
        <end position="1111"/>
    </location>
</feature>
<evidence type="ECO:0000256" key="8">
    <source>
        <dbReference type="RuleBase" id="RU003318"/>
    </source>
</evidence>
<feature type="domain" description="Cadherin" evidence="13">
    <location>
        <begin position="2378"/>
        <end position="2483"/>
    </location>
</feature>
<feature type="chain" id="PRO_5047119585" evidence="12">
    <location>
        <begin position="29"/>
        <end position="3232"/>
    </location>
</feature>
<dbReference type="CDD" id="cd11304">
    <property type="entry name" value="Cadherin_repeat"/>
    <property type="match status" value="26"/>
</dbReference>
<dbReference type="PROSITE" id="PS00232">
    <property type="entry name" value="CADHERIN_1"/>
    <property type="match status" value="16"/>
</dbReference>
<feature type="signal peptide" evidence="12">
    <location>
        <begin position="1"/>
        <end position="28"/>
    </location>
</feature>
<feature type="domain" description="Cadherin" evidence="13">
    <location>
        <begin position="242"/>
        <end position="348"/>
    </location>
</feature>
<evidence type="ECO:0000256" key="4">
    <source>
        <dbReference type="ARBA" id="ARBA00022837"/>
    </source>
</evidence>
<dbReference type="PANTHER" id="PTHR24026:SF126">
    <property type="entry name" value="PROTOCADHERIN FAT 4"/>
    <property type="match status" value="1"/>
</dbReference>
<keyword evidence="6 11" id="KW-0472">Membrane</keyword>